<dbReference type="AlphaFoldDB" id="S4XVU7"/>
<evidence type="ECO:0000313" key="3">
    <source>
        <dbReference type="Proteomes" id="UP000014803"/>
    </source>
</evidence>
<dbReference type="STRING" id="1254432.SCE1572_20240"/>
<dbReference type="EMBL" id="CP003969">
    <property type="protein sequence ID" value="AGP36619.1"/>
    <property type="molecule type" value="Genomic_DNA"/>
</dbReference>
<evidence type="ECO:0000256" key="1">
    <source>
        <dbReference type="SAM" id="MobiDB-lite"/>
    </source>
</evidence>
<organism evidence="2 3">
    <name type="scientific">Sorangium cellulosum So0157-2</name>
    <dbReference type="NCBI Taxonomy" id="1254432"/>
    <lineage>
        <taxon>Bacteria</taxon>
        <taxon>Pseudomonadati</taxon>
        <taxon>Myxococcota</taxon>
        <taxon>Polyangia</taxon>
        <taxon>Polyangiales</taxon>
        <taxon>Polyangiaceae</taxon>
        <taxon>Sorangium</taxon>
    </lineage>
</organism>
<protein>
    <submittedName>
        <fullName evidence="2">Uncharacterized protein</fullName>
    </submittedName>
</protein>
<evidence type="ECO:0000313" key="2">
    <source>
        <dbReference type="EMBL" id="AGP36619.1"/>
    </source>
</evidence>
<dbReference type="KEGG" id="scu:SCE1572_20240"/>
<proteinExistence type="predicted"/>
<sequence>MTAVATPRCSSARRAPRRRAAALSRAVRRAAALGALALALALALAAPPREARAGGAPRIVVVAPSREDRVSLRLQAELRALKFEVPEVEIAPDPPSRERLEEVAREKDAVAAVRIAPSSGGVEVWLVDRMTGKTVLREMVTDDTRSPSGGAALALRVVELLRASLMELDAPRPPAGEVAPPPSIREMMASPRADTPAPAPSVGLPPPRGAAFSIELGPAVLLSPGGMGPWGLLSAAANYQPSEEVGASVFALIPLLSSSASGPEGVATARVGLVGAAISGVVAPPGAPWRFAVGAGASAVWMRLEGRPSERYEGSTEDLLTVAPLLRAGLGVAITPRLRVRADAICGVAILVPVVEFAGRQVATWGVPLVAPSLDLELVWP</sequence>
<reference evidence="2 3" key="1">
    <citation type="journal article" date="2013" name="Sci. Rep.">
        <title>Extraordinary expansion of a Sorangium cellulosum genome from an alkaline milieu.</title>
        <authorList>
            <person name="Han K."/>
            <person name="Li Z.F."/>
            <person name="Peng R."/>
            <person name="Zhu L.P."/>
            <person name="Zhou T."/>
            <person name="Wang L.G."/>
            <person name="Li S.G."/>
            <person name="Zhang X.B."/>
            <person name="Hu W."/>
            <person name="Wu Z.H."/>
            <person name="Qin N."/>
            <person name="Li Y.Z."/>
        </authorList>
    </citation>
    <scope>NUCLEOTIDE SEQUENCE [LARGE SCALE GENOMIC DNA]</scope>
    <source>
        <strain evidence="2 3">So0157-2</strain>
    </source>
</reference>
<dbReference type="PATRIC" id="fig|1254432.3.peg.4570"/>
<feature type="compositionally biased region" description="Pro residues" evidence="1">
    <location>
        <begin position="172"/>
        <end position="183"/>
    </location>
</feature>
<dbReference type="Proteomes" id="UP000014803">
    <property type="component" value="Chromosome"/>
</dbReference>
<gene>
    <name evidence="2" type="ORF">SCE1572_20240</name>
</gene>
<name>S4XVU7_SORCE</name>
<accession>S4XVU7</accession>
<dbReference type="HOGENOM" id="CLU_773630_0_0_7"/>
<feature type="region of interest" description="Disordered" evidence="1">
    <location>
        <begin position="172"/>
        <end position="200"/>
    </location>
</feature>